<keyword evidence="1" id="KW-0812">Transmembrane</keyword>
<keyword evidence="1" id="KW-1133">Transmembrane helix</keyword>
<feature type="transmembrane region" description="Helical" evidence="1">
    <location>
        <begin position="30"/>
        <end position="48"/>
    </location>
</feature>
<dbReference type="EMBL" id="OU466857">
    <property type="protein sequence ID" value="CAH2033905.1"/>
    <property type="molecule type" value="Genomic_DNA"/>
</dbReference>
<name>A0AAU9R5A4_THLAR</name>
<reference evidence="2 3" key="1">
    <citation type="submission" date="2022-03" db="EMBL/GenBank/DDBJ databases">
        <authorList>
            <person name="Nunn A."/>
            <person name="Chopra R."/>
            <person name="Nunn A."/>
            <person name="Contreras Garrido A."/>
        </authorList>
    </citation>
    <scope>NUCLEOTIDE SEQUENCE [LARGE SCALE GENOMIC DNA]</scope>
</reference>
<gene>
    <name evidence="2" type="ORF">TAV2_LOCUS1586</name>
</gene>
<accession>A0AAU9R5A4</accession>
<dbReference type="AlphaFoldDB" id="A0AAU9R5A4"/>
<dbReference type="Proteomes" id="UP000836841">
    <property type="component" value="Chromosome 1"/>
</dbReference>
<sequence length="116" mass="13329">MLLLTQMLGSSPLLVELVWSFNLPEGWDGLSFIFIYLFIAPTCIMMDWRLYKVESDLRITSTGTVSFRIFSNNPFPDMQNHVKLLKVAGDFLFASKALLLATWATHHRNNTDQDML</sequence>
<keyword evidence="3" id="KW-1185">Reference proteome</keyword>
<evidence type="ECO:0000256" key="1">
    <source>
        <dbReference type="SAM" id="Phobius"/>
    </source>
</evidence>
<evidence type="ECO:0000313" key="2">
    <source>
        <dbReference type="EMBL" id="CAH2033905.1"/>
    </source>
</evidence>
<protein>
    <submittedName>
        <fullName evidence="2">Uncharacterized protein</fullName>
    </submittedName>
</protein>
<organism evidence="2 3">
    <name type="scientific">Thlaspi arvense</name>
    <name type="common">Field penny-cress</name>
    <dbReference type="NCBI Taxonomy" id="13288"/>
    <lineage>
        <taxon>Eukaryota</taxon>
        <taxon>Viridiplantae</taxon>
        <taxon>Streptophyta</taxon>
        <taxon>Embryophyta</taxon>
        <taxon>Tracheophyta</taxon>
        <taxon>Spermatophyta</taxon>
        <taxon>Magnoliopsida</taxon>
        <taxon>eudicotyledons</taxon>
        <taxon>Gunneridae</taxon>
        <taxon>Pentapetalae</taxon>
        <taxon>rosids</taxon>
        <taxon>malvids</taxon>
        <taxon>Brassicales</taxon>
        <taxon>Brassicaceae</taxon>
        <taxon>Thlaspideae</taxon>
        <taxon>Thlaspi</taxon>
    </lineage>
</organism>
<evidence type="ECO:0000313" key="3">
    <source>
        <dbReference type="Proteomes" id="UP000836841"/>
    </source>
</evidence>
<keyword evidence="1" id="KW-0472">Membrane</keyword>
<proteinExistence type="predicted"/>